<feature type="domain" description="Fido" evidence="11">
    <location>
        <begin position="46"/>
        <end position="192"/>
    </location>
</feature>
<evidence type="ECO:0000256" key="9">
    <source>
        <dbReference type="PIRSR" id="PIRSR640198-1"/>
    </source>
</evidence>
<keyword evidence="3" id="KW-0677">Repeat</keyword>
<evidence type="ECO:0000259" key="11">
    <source>
        <dbReference type="PROSITE" id="PS51459"/>
    </source>
</evidence>
<dbReference type="AlphaFoldDB" id="A0AAP9VTA0"/>
<evidence type="ECO:0000256" key="2">
    <source>
        <dbReference type="ARBA" id="ARBA00022692"/>
    </source>
</evidence>
<keyword evidence="8" id="KW-0472">Membrane</keyword>
<keyword evidence="6 10" id="KW-0067">ATP-binding</keyword>
<evidence type="ECO:0000256" key="8">
    <source>
        <dbReference type="ARBA" id="ARBA00023136"/>
    </source>
</evidence>
<evidence type="ECO:0000313" key="12">
    <source>
        <dbReference type="EMBL" id="QNR46941.1"/>
    </source>
</evidence>
<comment type="subcellular location">
    <subcellularLocation>
        <location evidence="1">Membrane</location>
        <topology evidence="1">Single-pass membrane protein</topology>
    </subcellularLocation>
</comment>
<evidence type="ECO:0000256" key="1">
    <source>
        <dbReference type="ARBA" id="ARBA00004167"/>
    </source>
</evidence>
<accession>A0AAP9VTA0</accession>
<dbReference type="InterPro" id="IPR003812">
    <property type="entry name" value="Fido"/>
</dbReference>
<evidence type="ECO:0000256" key="5">
    <source>
        <dbReference type="ARBA" id="ARBA00022803"/>
    </source>
</evidence>
<keyword evidence="2" id="KW-0812">Transmembrane</keyword>
<dbReference type="PROSITE" id="PS51459">
    <property type="entry name" value="FIDO"/>
    <property type="match status" value="1"/>
</dbReference>
<dbReference type="GO" id="GO:0005524">
    <property type="term" value="F:ATP binding"/>
    <property type="evidence" value="ECO:0007669"/>
    <property type="project" value="UniProtKB-KW"/>
</dbReference>
<evidence type="ECO:0000256" key="7">
    <source>
        <dbReference type="ARBA" id="ARBA00022989"/>
    </source>
</evidence>
<dbReference type="InterPro" id="IPR040198">
    <property type="entry name" value="Fido_containing"/>
</dbReference>
<organism evidence="12 13">
    <name type="scientific">Pseudomonas chlororaphis</name>
    <dbReference type="NCBI Taxonomy" id="587753"/>
    <lineage>
        <taxon>Bacteria</taxon>
        <taxon>Pseudomonadati</taxon>
        <taxon>Pseudomonadota</taxon>
        <taxon>Gammaproteobacteria</taxon>
        <taxon>Pseudomonadales</taxon>
        <taxon>Pseudomonadaceae</taxon>
        <taxon>Pseudomonas</taxon>
    </lineage>
</organism>
<gene>
    <name evidence="12" type="ORF">HLB40_25290</name>
</gene>
<evidence type="ECO:0000256" key="3">
    <source>
        <dbReference type="ARBA" id="ARBA00022737"/>
    </source>
</evidence>
<proteinExistence type="predicted"/>
<name>A0AAP9VTA0_9PSED</name>
<dbReference type="RefSeq" id="WP_101283518.1">
    <property type="nucleotide sequence ID" value="NZ_CP025309.1"/>
</dbReference>
<keyword evidence="4 10" id="KW-0547">Nucleotide-binding</keyword>
<dbReference type="Pfam" id="PF02661">
    <property type="entry name" value="Fic"/>
    <property type="match status" value="1"/>
</dbReference>
<dbReference type="PANTHER" id="PTHR13504:SF34">
    <property type="entry name" value="PROTEIN ADENYLYLTRANSFERASE FICD"/>
    <property type="match status" value="1"/>
</dbReference>
<dbReference type="SUPFAM" id="SSF140931">
    <property type="entry name" value="Fic-like"/>
    <property type="match status" value="1"/>
</dbReference>
<reference evidence="12 13" key="1">
    <citation type="submission" date="2020-09" db="EMBL/GenBank/DDBJ databases">
        <title>The Genome Sequence of Pseudomonas chlororaphis strain Qlu-1 - A phenazine-derivative-producing strain.</title>
        <authorList>
            <person name="Li L."/>
            <person name="Liu K."/>
        </authorList>
    </citation>
    <scope>NUCLEOTIDE SEQUENCE [LARGE SCALE GENOMIC DNA]</scope>
    <source>
        <strain evidence="13">qlu-1</strain>
    </source>
</reference>
<dbReference type="InterPro" id="IPR036597">
    <property type="entry name" value="Fido-like_dom_sf"/>
</dbReference>
<protein>
    <submittedName>
        <fullName evidence="12">Fic family protein</fullName>
    </submittedName>
</protein>
<evidence type="ECO:0000313" key="13">
    <source>
        <dbReference type="Proteomes" id="UP000516316"/>
    </source>
</evidence>
<feature type="binding site" evidence="10">
    <location>
        <begin position="76"/>
        <end position="79"/>
    </location>
    <ligand>
        <name>ATP</name>
        <dbReference type="ChEBI" id="CHEBI:30616"/>
    </ligand>
</feature>
<evidence type="ECO:0000256" key="4">
    <source>
        <dbReference type="ARBA" id="ARBA00022741"/>
    </source>
</evidence>
<dbReference type="Gene3D" id="1.10.3290.10">
    <property type="entry name" value="Fido-like domain"/>
    <property type="match status" value="1"/>
</dbReference>
<dbReference type="GO" id="GO:0016020">
    <property type="term" value="C:membrane"/>
    <property type="evidence" value="ECO:0007669"/>
    <property type="project" value="UniProtKB-SubCell"/>
</dbReference>
<dbReference type="Proteomes" id="UP000516316">
    <property type="component" value="Chromosome"/>
</dbReference>
<dbReference type="PANTHER" id="PTHR13504">
    <property type="entry name" value="FIDO DOMAIN-CONTAINING PROTEIN DDB_G0283145"/>
    <property type="match status" value="1"/>
</dbReference>
<evidence type="ECO:0000256" key="6">
    <source>
        <dbReference type="ARBA" id="ARBA00022840"/>
    </source>
</evidence>
<feature type="active site" evidence="9">
    <location>
        <position position="122"/>
    </location>
</feature>
<evidence type="ECO:0000256" key="10">
    <source>
        <dbReference type="PIRSR" id="PIRSR640198-2"/>
    </source>
</evidence>
<keyword evidence="5" id="KW-0802">TPR repeat</keyword>
<sequence>MILFELCGNTEQNPVYRELEVSNGNRQYDFLRSIVGAALAVDRAFLSNHIIKALNFQAITCLHTNAGEYRPCQVVVGNHRPPEHYRVEALMDDFVNMVNRDWEQSDPVALAALVLWRLNHIHPFINGNGRTARAACYFVLCVKAGGWLPGATILPELIRRDRAEYVDALRLVDESVTQGARDLSPLHELLSKLIREQLATQPAPADDQPD</sequence>
<dbReference type="EMBL" id="CP061079">
    <property type="protein sequence ID" value="QNR46941.1"/>
    <property type="molecule type" value="Genomic_DNA"/>
</dbReference>
<keyword evidence="7" id="KW-1133">Transmembrane helix</keyword>